<comment type="subcellular location">
    <subcellularLocation>
        <location evidence="1 12">Cell outer membrane</location>
        <topology evidence="1 12">Multi-pass membrane protein</topology>
    </subcellularLocation>
</comment>
<evidence type="ECO:0000259" key="17">
    <source>
        <dbReference type="Pfam" id="PF07715"/>
    </source>
</evidence>
<dbReference type="PROSITE" id="PS00018">
    <property type="entry name" value="EF_HAND_1"/>
    <property type="match status" value="1"/>
</dbReference>
<dbReference type="GO" id="GO:0009279">
    <property type="term" value="C:cell outer membrane"/>
    <property type="evidence" value="ECO:0007669"/>
    <property type="project" value="UniProtKB-SubCell"/>
</dbReference>
<dbReference type="InterPro" id="IPR000531">
    <property type="entry name" value="Beta-barrel_TonB"/>
</dbReference>
<dbReference type="PANTHER" id="PTHR32552">
    <property type="entry name" value="FERRICHROME IRON RECEPTOR-RELATED"/>
    <property type="match status" value="1"/>
</dbReference>
<comment type="similarity">
    <text evidence="12 14">Belongs to the TonB-dependent receptor family.</text>
</comment>
<keyword evidence="6 15" id="KW-0732">Signal</keyword>
<dbReference type="PROSITE" id="PS01156">
    <property type="entry name" value="TONB_DEPENDENT_REC_2"/>
    <property type="match status" value="1"/>
</dbReference>
<sequence length="777" mass="84203">MNRTPFKSKFLHSVSLAGILAGATIVSVPGWANAQEADDGYVLEEITVTARRRSESLQDVPVAVSAFGADMLENQGVQDIVEVAKFTPNLTLEVSRGTNTTLTAFIRGIGQQDPVAGFEAGVGLYIDDVYLNRPQAAVVDIYDVERIEVLRGPQGTLYGRNTIGGAVKYVTKRLADDPELNVRGSIGTYEQLDLVVSGSTPVSDTVRVGAALATLNRGGFGENLNISGLDNYHKQVVAGRGSVEFTPSDTVFIRLAADYIKDDSDPRQGHRLIPSTSGDPVLDNVFDTRAGLNNPKQSVEAYGFSGVLEWQLSDTLTVKNIAAYRKDESWSPIDFDSLPAADLDVPVLYKNDQFSEEFQLIYEGERLSGVAGFYYLDANAFNDFDVILGTTGDLIGLPGLNANTLGDVDTSTWSVFGDFTYDLTEQFSLSVGGRYTSDKRTSQVLRRTFIGGTSERFGGDAVVIATTSDFNGSETYEKFTPRASLSFKPNDNHNIYLSYSEGFKGGGFDPRSQTTAAPDLDGDGDIDYEDIFNFMSFEPETVKTVELGWKASLFDNRMDISVAGFLSNYTNIQIPGSVGTPDGTFIGVTSNAGDADVNGIEIEGRALLAGDLTGQGDTLNMNFSVGYLDAKFNEFIDAFGEDVADERVFQNTPDWTASGSLQYTRPLSLGSYDGALSVITSVAYRSDASQFETPNPYLDQPGFALWDASLVWNAEDDKLSIGAHVKNITDKKYIVAGYNFVAIGDDGTVTPTLGTEGTLTAFYGNPRTFTLTVDYRF</sequence>
<feature type="short sequence motif" description="TonB C-terminal box" evidence="13">
    <location>
        <begin position="760"/>
        <end position="777"/>
    </location>
</feature>
<comment type="caution">
    <text evidence="18">The sequence shown here is derived from an EMBL/GenBank/DDBJ whole genome shotgun (WGS) entry which is preliminary data.</text>
</comment>
<keyword evidence="9 14" id="KW-0798">TonB box</keyword>
<evidence type="ECO:0000256" key="13">
    <source>
        <dbReference type="PROSITE-ProRule" id="PRU10144"/>
    </source>
</evidence>
<dbReference type="Pfam" id="PF07715">
    <property type="entry name" value="Plug"/>
    <property type="match status" value="1"/>
</dbReference>
<evidence type="ECO:0000256" key="3">
    <source>
        <dbReference type="ARBA" id="ARBA00022452"/>
    </source>
</evidence>
<evidence type="ECO:0000256" key="1">
    <source>
        <dbReference type="ARBA" id="ARBA00004571"/>
    </source>
</evidence>
<evidence type="ECO:0000256" key="12">
    <source>
        <dbReference type="PROSITE-ProRule" id="PRU01360"/>
    </source>
</evidence>
<keyword evidence="5 12" id="KW-0812">Transmembrane</keyword>
<gene>
    <name evidence="18" type="ORF">FIV46_13065</name>
</gene>
<organism evidence="18 19">
    <name type="scientific">Emcibacter nanhaiensis</name>
    <dbReference type="NCBI Taxonomy" id="1505037"/>
    <lineage>
        <taxon>Bacteria</taxon>
        <taxon>Pseudomonadati</taxon>
        <taxon>Pseudomonadota</taxon>
        <taxon>Alphaproteobacteria</taxon>
        <taxon>Emcibacterales</taxon>
        <taxon>Emcibacteraceae</taxon>
        <taxon>Emcibacter</taxon>
    </lineage>
</organism>
<evidence type="ECO:0000259" key="16">
    <source>
        <dbReference type="Pfam" id="PF00593"/>
    </source>
</evidence>
<keyword evidence="19" id="KW-1185">Reference proteome</keyword>
<evidence type="ECO:0000256" key="15">
    <source>
        <dbReference type="SAM" id="SignalP"/>
    </source>
</evidence>
<feature type="chain" id="PRO_5021294798" evidence="15">
    <location>
        <begin position="35"/>
        <end position="777"/>
    </location>
</feature>
<evidence type="ECO:0000256" key="10">
    <source>
        <dbReference type="ARBA" id="ARBA00023136"/>
    </source>
</evidence>
<dbReference type="InterPro" id="IPR012910">
    <property type="entry name" value="Plug_dom"/>
</dbReference>
<evidence type="ECO:0000256" key="5">
    <source>
        <dbReference type="ARBA" id="ARBA00022692"/>
    </source>
</evidence>
<dbReference type="PROSITE" id="PS52016">
    <property type="entry name" value="TONB_DEPENDENT_REC_3"/>
    <property type="match status" value="1"/>
</dbReference>
<evidence type="ECO:0000256" key="4">
    <source>
        <dbReference type="ARBA" id="ARBA00022496"/>
    </source>
</evidence>
<reference evidence="19" key="1">
    <citation type="submission" date="2019-06" db="EMBL/GenBank/DDBJ databases">
        <title>The complete genome of Emcibacter congregatus ZYLT.</title>
        <authorList>
            <person name="Zhao Z."/>
        </authorList>
    </citation>
    <scope>NUCLEOTIDE SEQUENCE [LARGE SCALE GENOMIC DNA]</scope>
    <source>
        <strain evidence="19">MCCC 1A06723</strain>
    </source>
</reference>
<evidence type="ECO:0000256" key="9">
    <source>
        <dbReference type="ARBA" id="ARBA00023077"/>
    </source>
</evidence>
<dbReference type="CDD" id="cd01347">
    <property type="entry name" value="ligand_gated_channel"/>
    <property type="match status" value="1"/>
</dbReference>
<dbReference type="RefSeq" id="WP_139941373.1">
    <property type="nucleotide sequence ID" value="NZ_JBHSYP010000002.1"/>
</dbReference>
<name>A0A501PGS1_9PROT</name>
<dbReference type="InterPro" id="IPR018247">
    <property type="entry name" value="EF_Hand_1_Ca_BS"/>
</dbReference>
<dbReference type="OrthoDB" id="9760333at2"/>
<proteinExistence type="inferred from homology"/>
<feature type="domain" description="TonB-dependent receptor-like beta-barrel" evidence="16">
    <location>
        <begin position="248"/>
        <end position="728"/>
    </location>
</feature>
<evidence type="ECO:0000256" key="8">
    <source>
        <dbReference type="ARBA" id="ARBA00023065"/>
    </source>
</evidence>
<evidence type="ECO:0000313" key="19">
    <source>
        <dbReference type="Proteomes" id="UP000319148"/>
    </source>
</evidence>
<dbReference type="SUPFAM" id="SSF56935">
    <property type="entry name" value="Porins"/>
    <property type="match status" value="1"/>
</dbReference>
<keyword evidence="11 12" id="KW-0998">Cell outer membrane</keyword>
<dbReference type="InterPro" id="IPR036942">
    <property type="entry name" value="Beta-barrel_TonB_sf"/>
</dbReference>
<keyword evidence="3 12" id="KW-1134">Transmembrane beta strand</keyword>
<dbReference type="GO" id="GO:0006826">
    <property type="term" value="P:iron ion transport"/>
    <property type="evidence" value="ECO:0007669"/>
    <property type="project" value="UniProtKB-KW"/>
</dbReference>
<evidence type="ECO:0000313" key="18">
    <source>
        <dbReference type="EMBL" id="TPD59154.1"/>
    </source>
</evidence>
<accession>A0A501PGS1</accession>
<dbReference type="InterPro" id="IPR010917">
    <property type="entry name" value="TonB_rcpt_CS"/>
</dbReference>
<feature type="signal peptide" evidence="15">
    <location>
        <begin position="1"/>
        <end position="34"/>
    </location>
</feature>
<dbReference type="Pfam" id="PF00593">
    <property type="entry name" value="TonB_dep_Rec_b-barrel"/>
    <property type="match status" value="1"/>
</dbReference>
<feature type="domain" description="TonB-dependent receptor plug" evidence="17">
    <location>
        <begin position="57"/>
        <end position="166"/>
    </location>
</feature>
<dbReference type="Proteomes" id="UP000319148">
    <property type="component" value="Unassembled WGS sequence"/>
</dbReference>
<protein>
    <submittedName>
        <fullName evidence="18">TonB-dependent receptor</fullName>
    </submittedName>
</protein>
<keyword evidence="10 12" id="KW-0472">Membrane</keyword>
<evidence type="ECO:0000256" key="14">
    <source>
        <dbReference type="RuleBase" id="RU003357"/>
    </source>
</evidence>
<dbReference type="InterPro" id="IPR039426">
    <property type="entry name" value="TonB-dep_rcpt-like"/>
</dbReference>
<evidence type="ECO:0000256" key="11">
    <source>
        <dbReference type="ARBA" id="ARBA00023237"/>
    </source>
</evidence>
<keyword evidence="7" id="KW-0408">Iron</keyword>
<dbReference type="EMBL" id="VFIY01000015">
    <property type="protein sequence ID" value="TPD59154.1"/>
    <property type="molecule type" value="Genomic_DNA"/>
</dbReference>
<dbReference type="AlphaFoldDB" id="A0A501PGS1"/>
<keyword evidence="4" id="KW-0410">Iron transport</keyword>
<keyword evidence="2 12" id="KW-0813">Transport</keyword>
<evidence type="ECO:0000256" key="6">
    <source>
        <dbReference type="ARBA" id="ARBA00022729"/>
    </source>
</evidence>
<keyword evidence="18" id="KW-0675">Receptor</keyword>
<evidence type="ECO:0000256" key="2">
    <source>
        <dbReference type="ARBA" id="ARBA00022448"/>
    </source>
</evidence>
<dbReference type="Gene3D" id="2.40.170.20">
    <property type="entry name" value="TonB-dependent receptor, beta-barrel domain"/>
    <property type="match status" value="1"/>
</dbReference>
<evidence type="ECO:0000256" key="7">
    <source>
        <dbReference type="ARBA" id="ARBA00023004"/>
    </source>
</evidence>
<dbReference type="PANTHER" id="PTHR32552:SF81">
    <property type="entry name" value="TONB-DEPENDENT OUTER MEMBRANE RECEPTOR"/>
    <property type="match status" value="1"/>
</dbReference>
<keyword evidence="8" id="KW-0406">Ion transport</keyword>